<evidence type="ECO:0000313" key="1">
    <source>
        <dbReference type="EMBL" id="GME94948.1"/>
    </source>
</evidence>
<evidence type="ECO:0000313" key="2">
    <source>
        <dbReference type="Proteomes" id="UP001165101"/>
    </source>
</evidence>
<reference evidence="1" key="1">
    <citation type="submission" date="2023-04" db="EMBL/GenBank/DDBJ databases">
        <title>Candida boidinii NBRC 1967.</title>
        <authorList>
            <person name="Ichikawa N."/>
            <person name="Sato H."/>
            <person name="Tonouchi N."/>
        </authorList>
    </citation>
    <scope>NUCLEOTIDE SEQUENCE</scope>
    <source>
        <strain evidence="1">NBRC 1967</strain>
    </source>
</reference>
<organism evidence="1 2">
    <name type="scientific">Candida boidinii</name>
    <name type="common">Yeast</name>
    <dbReference type="NCBI Taxonomy" id="5477"/>
    <lineage>
        <taxon>Eukaryota</taxon>
        <taxon>Fungi</taxon>
        <taxon>Dikarya</taxon>
        <taxon>Ascomycota</taxon>
        <taxon>Saccharomycotina</taxon>
        <taxon>Pichiomycetes</taxon>
        <taxon>Pichiales</taxon>
        <taxon>Pichiaceae</taxon>
        <taxon>Ogataea</taxon>
        <taxon>Ogataea/Candida clade</taxon>
    </lineage>
</organism>
<dbReference type="EMBL" id="BSXV01002126">
    <property type="protein sequence ID" value="GME94948.1"/>
    <property type="molecule type" value="Genomic_DNA"/>
</dbReference>
<gene>
    <name evidence="1" type="ORF">Cboi01_000371500</name>
</gene>
<accession>A0ACB5TUG9</accession>
<sequence length="171" mass="18056">MPIDPEKLAKLQKASAKKVGGARIKAKKINKTAEADDTNLQATLRKLDAQILDGVEEANFFKDDGSVLHFNRVGVQGAAAYNTFGFTGYAQEKSITELIPQILPQLGAENLNMLQQIAESIKKNQGAMGALKQSAEAGDLSGAAAVAAAAAAGDDEIPDLVEGENFENEVE</sequence>
<dbReference type="Proteomes" id="UP001165101">
    <property type="component" value="Unassembled WGS sequence"/>
</dbReference>
<proteinExistence type="predicted"/>
<protein>
    <submittedName>
        <fullName evidence="1">Unnamed protein product</fullName>
    </submittedName>
</protein>
<comment type="caution">
    <text evidence="1">The sequence shown here is derived from an EMBL/GenBank/DDBJ whole genome shotgun (WGS) entry which is preliminary data.</text>
</comment>
<name>A0ACB5TUG9_CANBO</name>
<keyword evidence="2" id="KW-1185">Reference proteome</keyword>